<protein>
    <submittedName>
        <fullName evidence="1">Uncharacterized protein</fullName>
    </submittedName>
</protein>
<sequence>MLPAAIDIADGDLGAAVQFTTPNALQCRHRPVTFYDVKVAAGGSHHAALRALGNRWLEIRWDCLRLGVTYDEQVHTAD</sequence>
<reference evidence="2" key="1">
    <citation type="journal article" date="2019" name="Int. J. Syst. Evol. Microbiol.">
        <title>The Global Catalogue of Microorganisms (GCM) 10K type strain sequencing project: providing services to taxonomists for standard genome sequencing and annotation.</title>
        <authorList>
            <consortium name="The Broad Institute Genomics Platform"/>
            <consortium name="The Broad Institute Genome Sequencing Center for Infectious Disease"/>
            <person name="Wu L."/>
            <person name="Ma J."/>
        </authorList>
    </citation>
    <scope>NUCLEOTIDE SEQUENCE [LARGE SCALE GENOMIC DNA]</scope>
    <source>
        <strain evidence="2">CGMCC 4.7152</strain>
    </source>
</reference>
<name>A0ABV9VVY6_9ACTN</name>
<organism evidence="1 2">
    <name type="scientific">Dactylosporangium cerinum</name>
    <dbReference type="NCBI Taxonomy" id="1434730"/>
    <lineage>
        <taxon>Bacteria</taxon>
        <taxon>Bacillati</taxon>
        <taxon>Actinomycetota</taxon>
        <taxon>Actinomycetes</taxon>
        <taxon>Micromonosporales</taxon>
        <taxon>Micromonosporaceae</taxon>
        <taxon>Dactylosporangium</taxon>
    </lineage>
</organism>
<proteinExistence type="predicted"/>
<evidence type="ECO:0000313" key="2">
    <source>
        <dbReference type="Proteomes" id="UP001595912"/>
    </source>
</evidence>
<gene>
    <name evidence="1" type="ORF">ACFPIJ_16795</name>
</gene>
<dbReference type="EMBL" id="JBHSIU010000018">
    <property type="protein sequence ID" value="MFC4999485.1"/>
    <property type="molecule type" value="Genomic_DNA"/>
</dbReference>
<dbReference type="Proteomes" id="UP001595912">
    <property type="component" value="Unassembled WGS sequence"/>
</dbReference>
<accession>A0ABV9VVY6</accession>
<comment type="caution">
    <text evidence="1">The sequence shown here is derived from an EMBL/GenBank/DDBJ whole genome shotgun (WGS) entry which is preliminary data.</text>
</comment>
<dbReference type="RefSeq" id="WP_380115924.1">
    <property type="nucleotide sequence ID" value="NZ_JBHSIU010000018.1"/>
</dbReference>
<evidence type="ECO:0000313" key="1">
    <source>
        <dbReference type="EMBL" id="MFC4999485.1"/>
    </source>
</evidence>
<keyword evidence="2" id="KW-1185">Reference proteome</keyword>